<dbReference type="Proteomes" id="UP000265663">
    <property type="component" value="Unassembled WGS sequence"/>
</dbReference>
<protein>
    <submittedName>
        <fullName evidence="1">Uncharacterized protein</fullName>
    </submittedName>
</protein>
<sequence>MPSRSRRHADCRDFSLRRTCRGCNEARWQLMMIMVDL</sequence>
<dbReference type="AlphaFoldDB" id="A0A3M7MGP9"/>
<gene>
    <name evidence="1" type="ORF">GMOD_00009395</name>
</gene>
<evidence type="ECO:0000313" key="1">
    <source>
        <dbReference type="EMBL" id="RMZ73650.1"/>
    </source>
</evidence>
<reference evidence="1 2" key="1">
    <citation type="journal article" date="2014" name="PLoS ONE">
        <title>De novo Genome Assembly of the Fungal Plant Pathogen Pyrenophora semeniperda.</title>
        <authorList>
            <person name="Soliai M.M."/>
            <person name="Meyer S.E."/>
            <person name="Udall J.A."/>
            <person name="Elzinga D.E."/>
            <person name="Hermansen R.A."/>
            <person name="Bodily P.M."/>
            <person name="Hart A.A."/>
            <person name="Coleman C.E."/>
        </authorList>
    </citation>
    <scope>NUCLEOTIDE SEQUENCE [LARGE SCALE GENOMIC DNA]</scope>
    <source>
        <strain evidence="1 2">CCB06</strain>
        <tissue evidence="1">Mycelium</tissue>
    </source>
</reference>
<evidence type="ECO:0000313" key="2">
    <source>
        <dbReference type="Proteomes" id="UP000265663"/>
    </source>
</evidence>
<dbReference type="EMBL" id="KE747841">
    <property type="protein sequence ID" value="RMZ73650.1"/>
    <property type="molecule type" value="Genomic_DNA"/>
</dbReference>
<name>A0A3M7MGP9_9PLEO</name>
<accession>A0A3M7MGP9</accession>
<organism evidence="1 2">
    <name type="scientific">Pyrenophora seminiperda CCB06</name>
    <dbReference type="NCBI Taxonomy" id="1302712"/>
    <lineage>
        <taxon>Eukaryota</taxon>
        <taxon>Fungi</taxon>
        <taxon>Dikarya</taxon>
        <taxon>Ascomycota</taxon>
        <taxon>Pezizomycotina</taxon>
        <taxon>Dothideomycetes</taxon>
        <taxon>Pleosporomycetidae</taxon>
        <taxon>Pleosporales</taxon>
        <taxon>Pleosporineae</taxon>
        <taxon>Pleosporaceae</taxon>
        <taxon>Pyrenophora</taxon>
    </lineage>
</organism>
<keyword evidence="2" id="KW-1185">Reference proteome</keyword>
<proteinExistence type="predicted"/>